<dbReference type="InterPro" id="IPR036388">
    <property type="entry name" value="WH-like_DNA-bd_sf"/>
</dbReference>
<dbReference type="Gene3D" id="1.10.10.10">
    <property type="entry name" value="Winged helix-like DNA-binding domain superfamily/Winged helix DNA-binding domain"/>
    <property type="match status" value="1"/>
</dbReference>
<evidence type="ECO:0000259" key="8">
    <source>
        <dbReference type="PROSITE" id="PS50069"/>
    </source>
</evidence>
<protein>
    <recommendedName>
        <fullName evidence="8">Cullin family profile domain-containing protein</fullName>
    </recommendedName>
</protein>
<evidence type="ECO:0000313" key="9">
    <source>
        <dbReference type="EMBL" id="CBJ49233.1"/>
    </source>
</evidence>
<dbReference type="AlphaFoldDB" id="D7FT61"/>
<organism evidence="9 10">
    <name type="scientific">Ectocarpus siliculosus</name>
    <name type="common">Brown alga</name>
    <name type="synonym">Conferva siliculosa</name>
    <dbReference type="NCBI Taxonomy" id="2880"/>
    <lineage>
        <taxon>Eukaryota</taxon>
        <taxon>Sar</taxon>
        <taxon>Stramenopiles</taxon>
        <taxon>Ochrophyta</taxon>
        <taxon>PX clade</taxon>
        <taxon>Phaeophyceae</taxon>
        <taxon>Ectocarpales</taxon>
        <taxon>Ectocarpaceae</taxon>
        <taxon>Ectocarpus</taxon>
    </lineage>
</organism>
<dbReference type="Gene3D" id="1.20.1310.10">
    <property type="entry name" value="Cullin Repeats"/>
    <property type="match status" value="4"/>
</dbReference>
<dbReference type="InterPro" id="IPR016158">
    <property type="entry name" value="Cullin_homology"/>
</dbReference>
<keyword evidence="4" id="KW-0833">Ubl conjugation pathway</keyword>
<evidence type="ECO:0000256" key="6">
    <source>
        <dbReference type="PROSITE-ProRule" id="PRU00330"/>
    </source>
</evidence>
<evidence type="ECO:0000256" key="2">
    <source>
        <dbReference type="ARBA" id="ARBA00006019"/>
    </source>
</evidence>
<dbReference type="FunFam" id="1.20.1310.10:FF:000002">
    <property type="entry name" value="cullin-3 isoform X1"/>
    <property type="match status" value="1"/>
</dbReference>
<evidence type="ECO:0000256" key="1">
    <source>
        <dbReference type="ARBA" id="ARBA00004906"/>
    </source>
</evidence>
<dbReference type="InterPro" id="IPR045093">
    <property type="entry name" value="Cullin"/>
</dbReference>
<name>D7FT61_ECTSI</name>
<dbReference type="PROSITE" id="PS50069">
    <property type="entry name" value="CULLIN_2"/>
    <property type="match status" value="1"/>
</dbReference>
<dbReference type="SUPFAM" id="SSF74788">
    <property type="entry name" value="Cullin repeat-like"/>
    <property type="match status" value="1"/>
</dbReference>
<dbReference type="EMBL" id="FN648426">
    <property type="protein sequence ID" value="CBJ49233.1"/>
    <property type="molecule type" value="Genomic_DNA"/>
</dbReference>
<dbReference type="GO" id="GO:0006511">
    <property type="term" value="P:ubiquitin-dependent protein catabolic process"/>
    <property type="evidence" value="ECO:0007669"/>
    <property type="project" value="InterPro"/>
</dbReference>
<dbReference type="SMART" id="SM00182">
    <property type="entry name" value="CULLIN"/>
    <property type="match status" value="1"/>
</dbReference>
<dbReference type="OrthoDB" id="27073at2759"/>
<feature type="domain" description="Cullin family profile" evidence="8">
    <location>
        <begin position="376"/>
        <end position="602"/>
    </location>
</feature>
<dbReference type="InterPro" id="IPR059120">
    <property type="entry name" value="Cullin-like_AB"/>
</dbReference>
<dbReference type="InterPro" id="IPR001373">
    <property type="entry name" value="Cullin_N"/>
</dbReference>
<dbReference type="InParanoid" id="D7FT61"/>
<dbReference type="InterPro" id="IPR036317">
    <property type="entry name" value="Cullin_homology_sf"/>
</dbReference>
<dbReference type="InterPro" id="IPR016157">
    <property type="entry name" value="Cullin_CS"/>
</dbReference>
<dbReference type="Gene3D" id="3.30.230.130">
    <property type="entry name" value="Cullin, Chain C, Domain 2"/>
    <property type="match status" value="1"/>
</dbReference>
<gene>
    <name evidence="9" type="ORF">Esi_0245_0022</name>
</gene>
<keyword evidence="5" id="KW-0832">Ubl conjugation</keyword>
<dbReference type="GO" id="GO:0031461">
    <property type="term" value="C:cullin-RING ubiquitin ligase complex"/>
    <property type="evidence" value="ECO:0007669"/>
    <property type="project" value="InterPro"/>
</dbReference>
<dbReference type="OMA" id="MFKDMTI"/>
<dbReference type="PROSITE" id="PS01256">
    <property type="entry name" value="CULLIN_1"/>
    <property type="match status" value="1"/>
</dbReference>
<dbReference type="FunFam" id="1.20.1310.10:FF:000004">
    <property type="entry name" value="Cullin 4B"/>
    <property type="match status" value="1"/>
</dbReference>
<comment type="similarity">
    <text evidence="2 6 7">Belongs to the cullin family.</text>
</comment>
<dbReference type="Pfam" id="PF00888">
    <property type="entry name" value="Cullin"/>
    <property type="match status" value="1"/>
</dbReference>
<dbReference type="Pfam" id="PF26557">
    <property type="entry name" value="Cullin_AB"/>
    <property type="match status" value="1"/>
</dbReference>
<evidence type="ECO:0000313" key="10">
    <source>
        <dbReference type="Proteomes" id="UP000002630"/>
    </source>
</evidence>
<keyword evidence="10" id="KW-1185">Reference proteome</keyword>
<dbReference type="STRING" id="2880.D7FT61"/>
<dbReference type="GO" id="GO:0031625">
    <property type="term" value="F:ubiquitin protein ligase binding"/>
    <property type="evidence" value="ECO:0007669"/>
    <property type="project" value="InterPro"/>
</dbReference>
<dbReference type="eggNOG" id="KOG2166">
    <property type="taxonomic scope" value="Eukaryota"/>
</dbReference>
<dbReference type="Proteomes" id="UP000002630">
    <property type="component" value="Linkage Group LG33"/>
</dbReference>
<dbReference type="FunFam" id="1.20.1310.10:FF:000001">
    <property type="entry name" value="Cullin 3"/>
    <property type="match status" value="1"/>
</dbReference>
<reference evidence="9 10" key="1">
    <citation type="journal article" date="2010" name="Nature">
        <title>The Ectocarpus genome and the independent evolution of multicellularity in brown algae.</title>
        <authorList>
            <person name="Cock J.M."/>
            <person name="Sterck L."/>
            <person name="Rouze P."/>
            <person name="Scornet D."/>
            <person name="Allen A.E."/>
            <person name="Amoutzias G."/>
            <person name="Anthouard V."/>
            <person name="Artiguenave F."/>
            <person name="Aury J.M."/>
            <person name="Badger J.H."/>
            <person name="Beszteri B."/>
            <person name="Billiau K."/>
            <person name="Bonnet E."/>
            <person name="Bothwell J.H."/>
            <person name="Bowler C."/>
            <person name="Boyen C."/>
            <person name="Brownlee C."/>
            <person name="Carrano C.J."/>
            <person name="Charrier B."/>
            <person name="Cho G.Y."/>
            <person name="Coelho S.M."/>
            <person name="Collen J."/>
            <person name="Corre E."/>
            <person name="Da Silva C."/>
            <person name="Delage L."/>
            <person name="Delaroque N."/>
            <person name="Dittami S.M."/>
            <person name="Doulbeau S."/>
            <person name="Elias M."/>
            <person name="Farnham G."/>
            <person name="Gachon C.M."/>
            <person name="Gschloessl B."/>
            <person name="Heesch S."/>
            <person name="Jabbari K."/>
            <person name="Jubin C."/>
            <person name="Kawai H."/>
            <person name="Kimura K."/>
            <person name="Kloareg B."/>
            <person name="Kupper F.C."/>
            <person name="Lang D."/>
            <person name="Le Bail A."/>
            <person name="Leblanc C."/>
            <person name="Lerouge P."/>
            <person name="Lohr M."/>
            <person name="Lopez P.J."/>
            <person name="Martens C."/>
            <person name="Maumus F."/>
            <person name="Michel G."/>
            <person name="Miranda-Saavedra D."/>
            <person name="Morales J."/>
            <person name="Moreau H."/>
            <person name="Motomura T."/>
            <person name="Nagasato C."/>
            <person name="Napoli C.A."/>
            <person name="Nelson D.R."/>
            <person name="Nyvall-Collen P."/>
            <person name="Peters A.F."/>
            <person name="Pommier C."/>
            <person name="Potin P."/>
            <person name="Poulain J."/>
            <person name="Quesneville H."/>
            <person name="Read B."/>
            <person name="Rensing S.A."/>
            <person name="Ritter A."/>
            <person name="Rousvoal S."/>
            <person name="Samanta M."/>
            <person name="Samson G."/>
            <person name="Schroeder D.C."/>
            <person name="Segurens B."/>
            <person name="Strittmatter M."/>
            <person name="Tonon T."/>
            <person name="Tregear J.W."/>
            <person name="Valentin K."/>
            <person name="von Dassow P."/>
            <person name="Yamagishi T."/>
            <person name="Van de Peer Y."/>
            <person name="Wincker P."/>
        </authorList>
    </citation>
    <scope>NUCLEOTIDE SEQUENCE [LARGE SCALE GENOMIC DNA]</scope>
    <source>
        <strain evidence="10">Ec32 / CCAP1310/4</strain>
    </source>
</reference>
<dbReference type="SMART" id="SM00884">
    <property type="entry name" value="Cullin_Nedd8"/>
    <property type="match status" value="1"/>
</dbReference>
<dbReference type="FunFam" id="1.10.10.10:FF:000014">
    <property type="entry name" value="Cullin 1"/>
    <property type="match status" value="1"/>
</dbReference>
<dbReference type="Pfam" id="PF10557">
    <property type="entry name" value="Cullin_Nedd8"/>
    <property type="match status" value="1"/>
</dbReference>
<comment type="pathway">
    <text evidence="1">Protein modification; protein ubiquitination.</text>
</comment>
<keyword evidence="3" id="KW-1017">Isopeptide bond</keyword>
<evidence type="ECO:0000256" key="3">
    <source>
        <dbReference type="ARBA" id="ARBA00022499"/>
    </source>
</evidence>
<dbReference type="InterPro" id="IPR036390">
    <property type="entry name" value="WH_DNA-bd_sf"/>
</dbReference>
<evidence type="ECO:0000256" key="5">
    <source>
        <dbReference type="ARBA" id="ARBA00022843"/>
    </source>
</evidence>
<dbReference type="SUPFAM" id="SSF75632">
    <property type="entry name" value="Cullin homology domain"/>
    <property type="match status" value="1"/>
</dbReference>
<dbReference type="EMBL" id="FN649758">
    <property type="protein sequence ID" value="CBJ49233.1"/>
    <property type="molecule type" value="Genomic_DNA"/>
</dbReference>
<evidence type="ECO:0000256" key="7">
    <source>
        <dbReference type="RuleBase" id="RU003829"/>
    </source>
</evidence>
<dbReference type="FunCoup" id="D7FT61">
    <property type="interactions" value="267"/>
</dbReference>
<dbReference type="FunFam" id="1.20.1310.10:FF:000006">
    <property type="entry name" value="Cullin 3"/>
    <property type="match status" value="1"/>
</dbReference>
<dbReference type="SUPFAM" id="SSF46785">
    <property type="entry name" value="Winged helix' DNA-binding domain"/>
    <property type="match status" value="1"/>
</dbReference>
<dbReference type="InterPro" id="IPR019559">
    <property type="entry name" value="Cullin_neddylation_domain"/>
</dbReference>
<evidence type="ECO:0000256" key="4">
    <source>
        <dbReference type="ARBA" id="ARBA00022786"/>
    </source>
</evidence>
<dbReference type="InterPro" id="IPR016159">
    <property type="entry name" value="Cullin_repeat-like_dom_sf"/>
</dbReference>
<proteinExistence type="inferred from homology"/>
<dbReference type="PANTHER" id="PTHR11932">
    <property type="entry name" value="CULLIN"/>
    <property type="match status" value="1"/>
</dbReference>
<sequence>MSQSKGKFVIKPPKPRNHMDERAALVIWDLLSTAIGEIHNKNASSLSFEELYRNAYNLVLHKHGDLLYAGVRESVQAHLDEVGEIIATATDDRLLHDLSQQWGDHQVTMQMVRDILMYMDRTYVSFNKKMPVYEMGLVVFRDTVARHDKVKGRLQSLLLQNIADERASRLIDRDLMKTSLSMLSGLGVDGVAVYEEDFENEFLATTRAFYRAESQEFIARNTCPAYMKKAEDRLGEEAARSINYLAAGTEPKLKHIVETELIRNHAKVLVEMENSGCTSMFRDDKIEDLRRMYDLFSRVPVTLDDLRRSMCEYVKATGKALVTDQESAKDPVAFVQGLLSLRGKYDSIVNDAFRGEKRSQKRLKEAFEDFINTDSRCASYLATYIDDLLKSGLRGMAEDQAEAMLEKVIVIFRYLQDKDVFENFYKTHLSKRLLGGRSVSDEMEKNMIVKLKNECGYQFTSKLEGMFTDMKISKDVMEEYRKTGRHTNHGMELVVEMLTTGYWPAQSGPKCRLPKQVLRCCEDFEEFYLKKHTGRKVTWHTSQGNADLKSTFGKNRHDLNVSTQQMCILLLFNSADTLSYADIQEATQIGDPELKRHLISLCTPKFRILRKASKVKGKGISGPGDTFSFNADFTSKLKRVRIPLVSIKDSASGPAASASLPPAVEEDRRHLTEAAVVRIMKARKSLRHNDLVAEVTRQLSSRFVPSPTVIKSRIESLIDREYLERDRNDRRAYNYLA</sequence>
<accession>D7FT61</accession>